<evidence type="ECO:0000256" key="12">
    <source>
        <dbReference type="ARBA" id="ARBA00023136"/>
    </source>
</evidence>
<evidence type="ECO:0000256" key="4">
    <source>
        <dbReference type="ARBA" id="ARBA00004922"/>
    </source>
</evidence>
<dbReference type="UniPathway" id="UPA00378"/>
<keyword evidence="8 14" id="KW-0812">Transmembrane</keyword>
<feature type="transmembrane region" description="Helical" evidence="14">
    <location>
        <begin position="271"/>
        <end position="294"/>
    </location>
</feature>
<keyword evidence="10" id="KW-0460">Magnesium</keyword>
<evidence type="ECO:0000259" key="15">
    <source>
        <dbReference type="Pfam" id="PF02516"/>
    </source>
</evidence>
<comment type="similarity">
    <text evidence="5">Belongs to the STT3 family.</text>
</comment>
<comment type="cofactor">
    <cofactor evidence="1">
        <name>Mn(2+)</name>
        <dbReference type="ChEBI" id="CHEBI:29035"/>
    </cofactor>
</comment>
<evidence type="ECO:0000259" key="16">
    <source>
        <dbReference type="Pfam" id="PF21436"/>
    </source>
</evidence>
<evidence type="ECO:0000256" key="14">
    <source>
        <dbReference type="SAM" id="Phobius"/>
    </source>
</evidence>
<dbReference type="InterPro" id="IPR048999">
    <property type="entry name" value="STT3-PglB_core"/>
</dbReference>
<feature type="transmembrane region" description="Helical" evidence="14">
    <location>
        <begin position="12"/>
        <end position="31"/>
    </location>
</feature>
<dbReference type="GO" id="GO:0012505">
    <property type="term" value="C:endomembrane system"/>
    <property type="evidence" value="ECO:0007669"/>
    <property type="project" value="UniProtKB-SubCell"/>
</dbReference>
<evidence type="ECO:0000256" key="11">
    <source>
        <dbReference type="ARBA" id="ARBA00022989"/>
    </source>
</evidence>
<feature type="transmembrane region" description="Helical" evidence="14">
    <location>
        <begin position="409"/>
        <end position="428"/>
    </location>
</feature>
<organism evidence="17">
    <name type="scientific">Sulfurovum sp. enrichment culture clone C5</name>
    <dbReference type="NCBI Taxonomy" id="497650"/>
    <lineage>
        <taxon>Bacteria</taxon>
        <taxon>Pseudomonadati</taxon>
        <taxon>Campylobacterota</taxon>
        <taxon>Epsilonproteobacteria</taxon>
        <taxon>Campylobacterales</taxon>
        <taxon>Sulfurovaceae</taxon>
        <taxon>Sulfurovum</taxon>
        <taxon>environmental samples</taxon>
    </lineage>
</organism>
<evidence type="ECO:0000256" key="13">
    <source>
        <dbReference type="ARBA" id="ARBA00023211"/>
    </source>
</evidence>
<dbReference type="Pfam" id="PF02516">
    <property type="entry name" value="STT3"/>
    <property type="match status" value="1"/>
</dbReference>
<feature type="transmembrane region" description="Helical" evidence="14">
    <location>
        <begin position="125"/>
        <end position="142"/>
    </location>
</feature>
<keyword evidence="12 14" id="KW-0472">Membrane</keyword>
<evidence type="ECO:0000256" key="8">
    <source>
        <dbReference type="ARBA" id="ARBA00022692"/>
    </source>
</evidence>
<dbReference type="GO" id="GO:0016020">
    <property type="term" value="C:membrane"/>
    <property type="evidence" value="ECO:0007669"/>
    <property type="project" value="InterPro"/>
</dbReference>
<evidence type="ECO:0000256" key="7">
    <source>
        <dbReference type="ARBA" id="ARBA00022679"/>
    </source>
</evidence>
<feature type="transmembrane region" description="Helical" evidence="14">
    <location>
        <begin position="180"/>
        <end position="208"/>
    </location>
</feature>
<keyword evidence="6" id="KW-0328">Glycosyltransferase</keyword>
<dbReference type="GO" id="GO:0046872">
    <property type="term" value="F:metal ion binding"/>
    <property type="evidence" value="ECO:0007669"/>
    <property type="project" value="UniProtKB-KW"/>
</dbReference>
<evidence type="ECO:0000256" key="6">
    <source>
        <dbReference type="ARBA" id="ARBA00022676"/>
    </source>
</evidence>
<feature type="transmembrane region" description="Helical" evidence="14">
    <location>
        <begin position="220"/>
        <end position="239"/>
    </location>
</feature>
<dbReference type="Pfam" id="PF21436">
    <property type="entry name" value="STT3-PglB_core"/>
    <property type="match status" value="1"/>
</dbReference>
<protein>
    <submittedName>
        <fullName evidence="17">Oligosaccharide transferase</fullName>
    </submittedName>
</protein>
<dbReference type="PANTHER" id="PTHR13872">
    <property type="entry name" value="DOLICHYL-DIPHOSPHOOLIGOSACCHARIDE--PROTEIN GLYCOSYLTRANSFERASE SUBUNIT"/>
    <property type="match status" value="1"/>
</dbReference>
<evidence type="ECO:0000256" key="2">
    <source>
        <dbReference type="ARBA" id="ARBA00001946"/>
    </source>
</evidence>
<dbReference type="EMBL" id="FAXN01000011">
    <property type="protein sequence ID" value="CUV64968.1"/>
    <property type="molecule type" value="Genomic_DNA"/>
</dbReference>
<evidence type="ECO:0000256" key="3">
    <source>
        <dbReference type="ARBA" id="ARBA00004127"/>
    </source>
</evidence>
<dbReference type="Gene3D" id="3.40.1380.40">
    <property type="match status" value="1"/>
</dbReference>
<keyword evidence="11 14" id="KW-1133">Transmembrane helix</keyword>
<evidence type="ECO:0000256" key="5">
    <source>
        <dbReference type="ARBA" id="ARBA00010810"/>
    </source>
</evidence>
<evidence type="ECO:0000256" key="10">
    <source>
        <dbReference type="ARBA" id="ARBA00022842"/>
    </source>
</evidence>
<dbReference type="AlphaFoldDB" id="A0A0S4XLY2"/>
<feature type="transmembrane region" description="Helical" evidence="14">
    <location>
        <begin position="76"/>
        <end position="93"/>
    </location>
</feature>
<dbReference type="InterPro" id="IPR048307">
    <property type="entry name" value="STT3_N"/>
</dbReference>
<keyword evidence="13" id="KW-0464">Manganese</keyword>
<feature type="transmembrane region" description="Helical" evidence="14">
    <location>
        <begin position="333"/>
        <end position="350"/>
    </location>
</feature>
<keyword evidence="9" id="KW-0479">Metal-binding</keyword>
<dbReference type="GO" id="GO:0004576">
    <property type="term" value="F:oligosaccharyl transferase activity"/>
    <property type="evidence" value="ECO:0007669"/>
    <property type="project" value="InterPro"/>
</dbReference>
<feature type="transmembrane region" description="Helical" evidence="14">
    <location>
        <begin position="100"/>
        <end position="119"/>
    </location>
</feature>
<gene>
    <name evidence="17" type="ORF">BN3087_130005</name>
</gene>
<feature type="transmembrane region" description="Helical" evidence="14">
    <location>
        <begin position="357"/>
        <end position="374"/>
    </location>
</feature>
<evidence type="ECO:0000256" key="1">
    <source>
        <dbReference type="ARBA" id="ARBA00001936"/>
    </source>
</evidence>
<evidence type="ECO:0000256" key="9">
    <source>
        <dbReference type="ARBA" id="ARBA00022723"/>
    </source>
</evidence>
<keyword evidence="7 17" id="KW-0808">Transferase</keyword>
<sequence>MEKQGNSSRLTLILILIAFAFGVLFRLIWVFKFGDEPSYLFNGSLMLTTNDGYFFASGVDKLINGNHELNPRLWDMYGQGMIYVSAFFAYISLFSLDTTLFYMPALISSLIVIPLVLIGKLYNRLWWGFVAALIAVIAWSYYNRTMVGYYDTDMFAIWLPVLALYFMLRSLENSSWEMLFFASLTLVFYSFVYSSSAAVIYSLSLTYIGYKLLFYRKEEFTYKAMVLLLLGIIPLGSFASAYDLPYGYALQIVILFVVYKVFSKKHFSQKILILTSLFLFIGFLYFGNIFNIMVGKISGYTSTNLVEGLKFFGVVQTVQEANPIDFITMSNRISGSIWGLIISVIGYGLLVKRHRTFIIALPFLGIGIFSLIGGLRFTVYATPIAALGASYALFYIADLIKNQIAQKAFISIGAIALLAPNIYHLYIYDMPTVFTNAEVNDLAKLKEISKNGDYVISWWDYGYPLWYYTGRNTLIDGGKHHHDNFVVSQIMLSPSSRFVYNLSSLSVEEYIKFANIVKNANRDGKVTNESKIYKEFGYQDAIDVILKNRQKDQLEPYAVLTSLEDDSFKLPPKSVDIYLYMPYRMFDIFPTIASFGRQNLLTGENTNDMQVMSAVLSKEENGVLMLDNGFIVDLNNGTISSQNKSFPVKQFIQANDKGTQMQEFNSDATYSIVYKADMGTFYIVDDKTFNSTYIQMFLLGNYDKNLFELVVSSPYSKIYKLKR</sequence>
<accession>A0A0S4XLY2</accession>
<feature type="domain" description="Oligosaccharyl transferase STT3 N-terminal" evidence="15">
    <location>
        <begin position="35"/>
        <end position="422"/>
    </location>
</feature>
<name>A0A0S4XLY2_9BACT</name>
<dbReference type="InterPro" id="IPR003674">
    <property type="entry name" value="Oligo_trans_STT3"/>
</dbReference>
<feature type="domain" description="STT3/PglB/AglB core" evidence="16">
    <location>
        <begin position="452"/>
        <end position="600"/>
    </location>
</feature>
<dbReference type="PANTHER" id="PTHR13872:SF1">
    <property type="entry name" value="DOLICHYL-DIPHOSPHOOLIGOSACCHARIDE--PROTEIN GLYCOSYLTRANSFERASE SUBUNIT STT3B"/>
    <property type="match status" value="1"/>
</dbReference>
<evidence type="ECO:0000313" key="17">
    <source>
        <dbReference type="EMBL" id="CUV64968.1"/>
    </source>
</evidence>
<feature type="transmembrane region" description="Helical" evidence="14">
    <location>
        <begin position="149"/>
        <end position="168"/>
    </location>
</feature>
<comment type="subcellular location">
    <subcellularLocation>
        <location evidence="3">Endomembrane system</location>
        <topology evidence="3">Multi-pass membrane protein</topology>
    </subcellularLocation>
</comment>
<reference evidence="17" key="1">
    <citation type="submission" date="2015-11" db="EMBL/GenBank/DDBJ databases">
        <authorList>
            <person name="Zhang Y."/>
            <person name="Guo Z."/>
        </authorList>
    </citation>
    <scope>NUCLEOTIDE SEQUENCE</scope>
    <source>
        <strain evidence="17">BN30871</strain>
    </source>
</reference>
<comment type="pathway">
    <text evidence="4">Protein modification; protein glycosylation.</text>
</comment>
<proteinExistence type="inferred from homology"/>
<feature type="transmembrane region" description="Helical" evidence="14">
    <location>
        <begin position="380"/>
        <end position="397"/>
    </location>
</feature>
<comment type="cofactor">
    <cofactor evidence="2">
        <name>Mg(2+)</name>
        <dbReference type="ChEBI" id="CHEBI:18420"/>
    </cofactor>
</comment>
<feature type="transmembrane region" description="Helical" evidence="14">
    <location>
        <begin position="245"/>
        <end position="262"/>
    </location>
</feature>